<name>A0A6J6FB17_9ZZZZ</name>
<dbReference type="AlphaFoldDB" id="A0A6J6FB17"/>
<evidence type="ECO:0000313" key="2">
    <source>
        <dbReference type="EMBL" id="CAB4585437.1"/>
    </source>
</evidence>
<proteinExistence type="predicted"/>
<protein>
    <submittedName>
        <fullName evidence="2">Unannotated protein</fullName>
    </submittedName>
</protein>
<dbReference type="EMBL" id="CAEZSR010000183">
    <property type="protein sequence ID" value="CAB4585437.1"/>
    <property type="molecule type" value="Genomic_DNA"/>
</dbReference>
<reference evidence="2" key="1">
    <citation type="submission" date="2020-05" db="EMBL/GenBank/DDBJ databases">
        <authorList>
            <person name="Chiriac C."/>
            <person name="Salcher M."/>
            <person name="Ghai R."/>
            <person name="Kavagutti S V."/>
        </authorList>
    </citation>
    <scope>NUCLEOTIDE SEQUENCE</scope>
</reference>
<sequence>MIPGGICNRSSNRSSNCATSDGNAGRGPTTLISPRTTLNNCGNSSNDVARKNAPTRVTRGSRSNLNNGP</sequence>
<organism evidence="2">
    <name type="scientific">freshwater metagenome</name>
    <dbReference type="NCBI Taxonomy" id="449393"/>
    <lineage>
        <taxon>unclassified sequences</taxon>
        <taxon>metagenomes</taxon>
        <taxon>ecological metagenomes</taxon>
    </lineage>
</organism>
<evidence type="ECO:0000256" key="1">
    <source>
        <dbReference type="SAM" id="MobiDB-lite"/>
    </source>
</evidence>
<feature type="compositionally biased region" description="Polar residues" evidence="1">
    <location>
        <begin position="30"/>
        <end position="47"/>
    </location>
</feature>
<gene>
    <name evidence="2" type="ORF">UFOPK1493_03375</name>
</gene>
<feature type="compositionally biased region" description="Polar residues" evidence="1">
    <location>
        <begin position="58"/>
        <end position="69"/>
    </location>
</feature>
<feature type="region of interest" description="Disordered" evidence="1">
    <location>
        <begin position="1"/>
        <end position="69"/>
    </location>
</feature>
<accession>A0A6J6FB17</accession>